<organism evidence="2 3">
    <name type="scientific">Lucilia cuprina</name>
    <name type="common">Green bottle fly</name>
    <name type="synonym">Australian sheep blowfly</name>
    <dbReference type="NCBI Taxonomy" id="7375"/>
    <lineage>
        <taxon>Eukaryota</taxon>
        <taxon>Metazoa</taxon>
        <taxon>Ecdysozoa</taxon>
        <taxon>Arthropoda</taxon>
        <taxon>Hexapoda</taxon>
        <taxon>Insecta</taxon>
        <taxon>Pterygota</taxon>
        <taxon>Neoptera</taxon>
        <taxon>Endopterygota</taxon>
        <taxon>Diptera</taxon>
        <taxon>Brachycera</taxon>
        <taxon>Muscomorpha</taxon>
        <taxon>Oestroidea</taxon>
        <taxon>Calliphoridae</taxon>
        <taxon>Luciliinae</taxon>
        <taxon>Lucilia</taxon>
    </lineage>
</organism>
<gene>
    <name evidence="2" type="ORF">FF38_02353</name>
</gene>
<feature type="region of interest" description="Disordered" evidence="1">
    <location>
        <begin position="171"/>
        <end position="203"/>
    </location>
</feature>
<name>A0A0L0C453_LUCCU</name>
<sequence length="258" mass="29615">MRHQLEFRPTKRIYTKTPRKPVAPVPSIDLENASSSFKYDEHNSLQNRTAEGGNNFSDLNATTLGSNETLSRDSFSILPTTTIVPDTIKVKVEEEDFEHDMTTEKEAGTTFEGNNSDDETIYNIAQNAALQNLSTQHSQRDNFAEPSSIRPNKLGSSSFNDSYPFIFKEPRRKKKKTAIPSLDNKQTMPLDDPLDDNTSSSKTDYFDQWANKKKQLLEIEMLEMRNYKFKLELWEKEQQLNVANSKFTKDIKLKSAEE</sequence>
<evidence type="ECO:0000313" key="2">
    <source>
        <dbReference type="EMBL" id="KNC27021.1"/>
    </source>
</evidence>
<feature type="compositionally biased region" description="Basic residues" evidence="1">
    <location>
        <begin position="10"/>
        <end position="19"/>
    </location>
</feature>
<accession>A0A0L0C453</accession>
<comment type="caution">
    <text evidence="2">The sequence shown here is derived from an EMBL/GenBank/DDBJ whole genome shotgun (WGS) entry which is preliminary data.</text>
</comment>
<evidence type="ECO:0000256" key="1">
    <source>
        <dbReference type="SAM" id="MobiDB-lite"/>
    </source>
</evidence>
<feature type="region of interest" description="Disordered" evidence="1">
    <location>
        <begin position="134"/>
        <end position="156"/>
    </location>
</feature>
<dbReference type="AlphaFoldDB" id="A0A0L0C453"/>
<reference evidence="2 3" key="1">
    <citation type="journal article" date="2015" name="Nat. Commun.">
        <title>Lucilia cuprina genome unlocks parasitic fly biology to underpin future interventions.</title>
        <authorList>
            <person name="Anstead C.A."/>
            <person name="Korhonen P.K."/>
            <person name="Young N.D."/>
            <person name="Hall R.S."/>
            <person name="Jex A.R."/>
            <person name="Murali S.C."/>
            <person name="Hughes D.S."/>
            <person name="Lee S.F."/>
            <person name="Perry T."/>
            <person name="Stroehlein A.J."/>
            <person name="Ansell B.R."/>
            <person name="Breugelmans B."/>
            <person name="Hofmann A."/>
            <person name="Qu J."/>
            <person name="Dugan S."/>
            <person name="Lee S.L."/>
            <person name="Chao H."/>
            <person name="Dinh H."/>
            <person name="Han Y."/>
            <person name="Doddapaneni H.V."/>
            <person name="Worley K.C."/>
            <person name="Muzny D.M."/>
            <person name="Ioannidis P."/>
            <person name="Waterhouse R.M."/>
            <person name="Zdobnov E.M."/>
            <person name="James P.J."/>
            <person name="Bagnall N.H."/>
            <person name="Kotze A.C."/>
            <person name="Gibbs R.A."/>
            <person name="Richards S."/>
            <person name="Batterham P."/>
            <person name="Gasser R.B."/>
        </authorList>
    </citation>
    <scope>NUCLEOTIDE SEQUENCE [LARGE SCALE GENOMIC DNA]</scope>
    <source>
        <strain evidence="2 3">LS</strain>
        <tissue evidence="2">Full body</tissue>
    </source>
</reference>
<protein>
    <submittedName>
        <fullName evidence="2">Uncharacterized protein</fullName>
    </submittedName>
</protein>
<proteinExistence type="predicted"/>
<dbReference type="OrthoDB" id="8026321at2759"/>
<dbReference type="Proteomes" id="UP000037069">
    <property type="component" value="Unassembled WGS sequence"/>
</dbReference>
<evidence type="ECO:0000313" key="3">
    <source>
        <dbReference type="Proteomes" id="UP000037069"/>
    </source>
</evidence>
<feature type="region of interest" description="Disordered" evidence="1">
    <location>
        <begin position="1"/>
        <end position="28"/>
    </location>
</feature>
<dbReference type="EMBL" id="JRES01000940">
    <property type="protein sequence ID" value="KNC27021.1"/>
    <property type="molecule type" value="Genomic_DNA"/>
</dbReference>
<keyword evidence="3" id="KW-1185">Reference proteome</keyword>